<dbReference type="OrthoDB" id="1100804at2"/>
<dbReference type="RefSeq" id="WP_078934105.1">
    <property type="nucleotide sequence ID" value="NZ_FUWG01000024.1"/>
</dbReference>
<dbReference type="AlphaFoldDB" id="A0A1T4NB88"/>
<reference evidence="1 2" key="1">
    <citation type="submission" date="2017-02" db="EMBL/GenBank/DDBJ databases">
        <authorList>
            <person name="Peterson S.W."/>
        </authorList>
    </citation>
    <scope>NUCLEOTIDE SEQUENCE [LARGE SCALE GENOMIC DNA]</scope>
    <source>
        <strain evidence="1 2">ATCC BAA-908</strain>
    </source>
</reference>
<accession>A0A1T4NB88</accession>
<organism evidence="1 2">
    <name type="scientific">Treponema porcinum</name>
    <dbReference type="NCBI Taxonomy" id="261392"/>
    <lineage>
        <taxon>Bacteria</taxon>
        <taxon>Pseudomonadati</taxon>
        <taxon>Spirochaetota</taxon>
        <taxon>Spirochaetia</taxon>
        <taxon>Spirochaetales</taxon>
        <taxon>Treponemataceae</taxon>
        <taxon>Treponema</taxon>
    </lineage>
</organism>
<keyword evidence="2" id="KW-1185">Reference proteome</keyword>
<evidence type="ECO:0000313" key="2">
    <source>
        <dbReference type="Proteomes" id="UP000190423"/>
    </source>
</evidence>
<name>A0A1T4NB88_TREPO</name>
<gene>
    <name evidence="1" type="ORF">SAMN02745149_02227</name>
</gene>
<dbReference type="GeneID" id="78317493"/>
<sequence length="95" mass="11305">MNIKIGADELIYHLRKNDKCKDIDDITLGNKIAKFFKGTFGEESFIQKDVPSYWCDNNHTINDYFKHKKLPLTSQLYEINIENICQVYRTIETWQ</sequence>
<dbReference type="EMBL" id="FUWG01000024">
    <property type="protein sequence ID" value="SJZ76494.1"/>
    <property type="molecule type" value="Genomic_DNA"/>
</dbReference>
<dbReference type="Proteomes" id="UP000190423">
    <property type="component" value="Unassembled WGS sequence"/>
</dbReference>
<protein>
    <submittedName>
        <fullName evidence="1">Uncharacterized protein</fullName>
    </submittedName>
</protein>
<evidence type="ECO:0000313" key="1">
    <source>
        <dbReference type="EMBL" id="SJZ76494.1"/>
    </source>
</evidence>
<proteinExistence type="predicted"/>